<dbReference type="InterPro" id="IPR007313">
    <property type="entry name" value="FxsA"/>
</dbReference>
<evidence type="ECO:0000313" key="3">
    <source>
        <dbReference type="Proteomes" id="UP000559598"/>
    </source>
</evidence>
<feature type="transmembrane region" description="Helical" evidence="1">
    <location>
        <begin position="66"/>
        <end position="83"/>
    </location>
</feature>
<keyword evidence="1" id="KW-0812">Transmembrane</keyword>
<dbReference type="PANTHER" id="PTHR35335">
    <property type="entry name" value="UPF0716 PROTEIN FXSA"/>
    <property type="match status" value="1"/>
</dbReference>
<dbReference type="AlphaFoldDB" id="A0A840DP30"/>
<dbReference type="Proteomes" id="UP000559598">
    <property type="component" value="Unassembled WGS sequence"/>
</dbReference>
<dbReference type="GO" id="GO:0016020">
    <property type="term" value="C:membrane"/>
    <property type="evidence" value="ECO:0007669"/>
    <property type="project" value="InterPro"/>
</dbReference>
<dbReference type="PANTHER" id="PTHR35335:SF1">
    <property type="entry name" value="UPF0716 PROTEIN FXSA"/>
    <property type="match status" value="1"/>
</dbReference>
<keyword evidence="1" id="KW-0472">Membrane</keyword>
<reference evidence="2 3" key="1">
    <citation type="submission" date="2020-08" db="EMBL/GenBank/DDBJ databases">
        <title>Genomic Encyclopedia of Type Strains, Phase IV (KMG-IV): sequencing the most valuable type-strain genomes for metagenomic binning, comparative biology and taxonomic classification.</title>
        <authorList>
            <person name="Goeker M."/>
        </authorList>
    </citation>
    <scope>NUCLEOTIDE SEQUENCE [LARGE SCALE GENOMIC DNA]</scope>
    <source>
        <strain evidence="2 3">DSM 17075</strain>
    </source>
</reference>
<gene>
    <name evidence="2" type="ORF">GGR02_002543</name>
</gene>
<evidence type="ECO:0000256" key="1">
    <source>
        <dbReference type="SAM" id="Phobius"/>
    </source>
</evidence>
<dbReference type="RefSeq" id="WP_183185286.1">
    <property type="nucleotide sequence ID" value="NZ_BMNP01000017.1"/>
</dbReference>
<keyword evidence="3" id="KW-1185">Reference proteome</keyword>
<feature type="transmembrane region" description="Helical" evidence="1">
    <location>
        <begin position="26"/>
        <end position="46"/>
    </location>
</feature>
<dbReference type="EMBL" id="JACIDE010000019">
    <property type="protein sequence ID" value="MBB4074750.1"/>
    <property type="molecule type" value="Genomic_DNA"/>
</dbReference>
<evidence type="ECO:0000313" key="2">
    <source>
        <dbReference type="EMBL" id="MBB4074750.1"/>
    </source>
</evidence>
<dbReference type="Pfam" id="PF04186">
    <property type="entry name" value="FxsA"/>
    <property type="match status" value="1"/>
</dbReference>
<sequence length="129" mass="14154">MRWLVVFFLLIPAVEVALFALSGQLIGVWSTVALILLTGVLGAALAKRQGIAVIEAAKRDMMYGRLPSGAVLDGICVLAGGLLLLTPGFFTDMIGLLLLLPATRRWMKPLLARWLKSLFETNLFFIKRL</sequence>
<keyword evidence="1" id="KW-1133">Transmembrane helix</keyword>
<comment type="caution">
    <text evidence="2">The sequence shown here is derived from an EMBL/GenBank/DDBJ whole genome shotgun (WGS) entry which is preliminary data.</text>
</comment>
<name>A0A840DP30_9BACL</name>
<protein>
    <submittedName>
        <fullName evidence="2">UPF0716 protein FxsA</fullName>
    </submittedName>
</protein>
<organism evidence="2 3">
    <name type="scientific">Anoxybacteroides voinovskiense</name>
    <dbReference type="NCBI Taxonomy" id="230470"/>
    <lineage>
        <taxon>Bacteria</taxon>
        <taxon>Bacillati</taxon>
        <taxon>Bacillota</taxon>
        <taxon>Bacilli</taxon>
        <taxon>Bacillales</taxon>
        <taxon>Anoxybacillaceae</taxon>
        <taxon>Anoxybacteroides</taxon>
    </lineage>
</organism>
<dbReference type="NCBIfam" id="NF008528">
    <property type="entry name" value="PRK11463.1-2"/>
    <property type="match status" value="1"/>
</dbReference>
<accession>A0A840DP30</accession>
<proteinExistence type="predicted"/>